<name>A0ABV4AUX8_9GAMM</name>
<reference evidence="2 3" key="1">
    <citation type="submission" date="2024-07" db="EMBL/GenBank/DDBJ databases">
        <title>Molecular mechanisms and environmental adaptations of flagellar loss and biofilm growth of Rhodanobacter under environmental stress.</title>
        <authorList>
            <person name="Chen M."/>
        </authorList>
    </citation>
    <scope>NUCLEOTIDE SEQUENCE [LARGE SCALE GENOMIC DNA]</scope>
    <source>
        <strain evidence="2 3">RS22</strain>
    </source>
</reference>
<evidence type="ECO:0000313" key="3">
    <source>
        <dbReference type="Proteomes" id="UP001562159"/>
    </source>
</evidence>
<sequence length="306" mass="33580">MDFREAQAVEDLADILYNFLPGSGNNHTAFPLAAQQADVAAFWTGGSKRPAIVQLLTRTLGQRRSQFCPLILVIVRQSTTWRRNKQEPLTRAEIDRLNATLPRLSFKIPELLDAGFLASLTGAPEAATQAAHPAGSHTLSEAASKELEDRLMTTSKLPAQERGLDFEKFLTGLFAAYNLAPRGAFLLRGEQIDGSFKLHNDVYLVEAKWISGRIGVADLLTFSGKVGGKAEWARGLFISESGFTQEGLDAFGSGRRTNIICMDGLDLYEIVHNRLSLVRVLEEKLRRAGETNKAFVSCRDLGLGST</sequence>
<dbReference type="Proteomes" id="UP001562159">
    <property type="component" value="Unassembled WGS sequence"/>
</dbReference>
<protein>
    <submittedName>
        <fullName evidence="2">Restriction endonuclease</fullName>
        <ecNumber evidence="2">3.1.21.-</ecNumber>
    </submittedName>
</protein>
<keyword evidence="2" id="KW-0540">Nuclease</keyword>
<dbReference type="EMBL" id="JBGBPY010000001">
    <property type="protein sequence ID" value="MEY2184199.1"/>
    <property type="molecule type" value="Genomic_DNA"/>
</dbReference>
<comment type="caution">
    <text evidence="2">The sequence shown here is derived from an EMBL/GenBank/DDBJ whole genome shotgun (WGS) entry which is preliminary data.</text>
</comment>
<gene>
    <name evidence="2" type="ORF">AB7878_17440</name>
</gene>
<dbReference type="InterPro" id="IPR007560">
    <property type="entry name" value="Restrct_endonuc_IV_Mrr"/>
</dbReference>
<proteinExistence type="predicted"/>
<dbReference type="Pfam" id="PF04471">
    <property type="entry name" value="Mrr_cat"/>
    <property type="match status" value="1"/>
</dbReference>
<organism evidence="2 3">
    <name type="scientific">Rhodanobacter humi</name>
    <dbReference type="NCBI Taxonomy" id="1888173"/>
    <lineage>
        <taxon>Bacteria</taxon>
        <taxon>Pseudomonadati</taxon>
        <taxon>Pseudomonadota</taxon>
        <taxon>Gammaproteobacteria</taxon>
        <taxon>Lysobacterales</taxon>
        <taxon>Rhodanobacteraceae</taxon>
        <taxon>Rhodanobacter</taxon>
    </lineage>
</organism>
<dbReference type="InterPro" id="IPR011335">
    <property type="entry name" value="Restrct_endonuc-II-like"/>
</dbReference>
<dbReference type="EC" id="3.1.21.-" evidence="2"/>
<evidence type="ECO:0000313" key="2">
    <source>
        <dbReference type="EMBL" id="MEY2184199.1"/>
    </source>
</evidence>
<keyword evidence="2" id="KW-0378">Hydrolase</keyword>
<accession>A0ABV4AUX8</accession>
<dbReference type="GO" id="GO:0004519">
    <property type="term" value="F:endonuclease activity"/>
    <property type="evidence" value="ECO:0007669"/>
    <property type="project" value="UniProtKB-KW"/>
</dbReference>
<feature type="domain" description="Restriction endonuclease type IV Mrr" evidence="1">
    <location>
        <begin position="163"/>
        <end position="270"/>
    </location>
</feature>
<evidence type="ECO:0000259" key="1">
    <source>
        <dbReference type="Pfam" id="PF04471"/>
    </source>
</evidence>
<dbReference type="SUPFAM" id="SSF52980">
    <property type="entry name" value="Restriction endonuclease-like"/>
    <property type="match status" value="1"/>
</dbReference>
<keyword evidence="3" id="KW-1185">Reference proteome</keyword>
<keyword evidence="2" id="KW-0255">Endonuclease</keyword>
<dbReference type="GO" id="GO:0016787">
    <property type="term" value="F:hydrolase activity"/>
    <property type="evidence" value="ECO:0007669"/>
    <property type="project" value="UniProtKB-KW"/>
</dbReference>